<dbReference type="Pfam" id="PF07004">
    <property type="entry name" value="SHIPPO-rpt"/>
    <property type="match status" value="3"/>
</dbReference>
<dbReference type="PANTHER" id="PTHR21580">
    <property type="entry name" value="SHIPPO-1-RELATED"/>
    <property type="match status" value="1"/>
</dbReference>
<protein>
    <recommendedName>
        <fullName evidence="3">Outer dense fiber protein 3-like protein 1</fullName>
    </recommendedName>
</protein>
<name>A0A8C2R1F2_CAPHI</name>
<dbReference type="InterPro" id="IPR051291">
    <property type="entry name" value="CIMAP"/>
</dbReference>
<dbReference type="PANTHER" id="PTHR21580:SF3">
    <property type="entry name" value="OUTER DENSE FIBER PROTEIN 3-LIKE PROTEIN 1"/>
    <property type="match status" value="1"/>
</dbReference>
<evidence type="ECO:0000313" key="2">
    <source>
        <dbReference type="Ensembl" id="ENSCHIP00010022098.1"/>
    </source>
</evidence>
<evidence type="ECO:0008006" key="3">
    <source>
        <dbReference type="Google" id="ProtNLM"/>
    </source>
</evidence>
<feature type="region of interest" description="Disordered" evidence="1">
    <location>
        <begin position="221"/>
        <end position="261"/>
    </location>
</feature>
<reference evidence="2" key="1">
    <citation type="submission" date="2019-03" db="EMBL/GenBank/DDBJ databases">
        <title>Genome sequencing and reference-guided assembly of Black Bengal Goat (Capra hircus).</title>
        <authorList>
            <person name="Siddiki A.Z."/>
            <person name="Baten A."/>
            <person name="Billah M."/>
            <person name="Alam M.A.U."/>
            <person name="Shawrob K.S.M."/>
            <person name="Saha S."/>
            <person name="Chowdhury M."/>
            <person name="Rahman A.H."/>
            <person name="Stear M."/>
            <person name="Miah G."/>
            <person name="Das G.B."/>
            <person name="Hossain M.M."/>
            <person name="Kumkum M."/>
            <person name="Islam M.S."/>
            <person name="Mollah A.M."/>
            <person name="Ahsan A."/>
            <person name="Tusar F."/>
            <person name="Khan M.K.I."/>
        </authorList>
    </citation>
    <scope>NUCLEOTIDE SEQUENCE [LARGE SCALE GENOMIC DNA]</scope>
</reference>
<organism evidence="2">
    <name type="scientific">Capra hircus</name>
    <name type="common">Goat</name>
    <dbReference type="NCBI Taxonomy" id="9925"/>
    <lineage>
        <taxon>Eukaryota</taxon>
        <taxon>Metazoa</taxon>
        <taxon>Chordata</taxon>
        <taxon>Craniata</taxon>
        <taxon>Vertebrata</taxon>
        <taxon>Euteleostomi</taxon>
        <taxon>Mammalia</taxon>
        <taxon>Eutheria</taxon>
        <taxon>Laurasiatheria</taxon>
        <taxon>Artiodactyla</taxon>
        <taxon>Ruminantia</taxon>
        <taxon>Pecora</taxon>
        <taxon>Bovidae</taxon>
        <taxon>Caprinae</taxon>
        <taxon>Capra</taxon>
    </lineage>
</organism>
<evidence type="ECO:0000256" key="1">
    <source>
        <dbReference type="SAM" id="MobiDB-lite"/>
    </source>
</evidence>
<dbReference type="AlphaFoldDB" id="A0A8C2R1F2"/>
<dbReference type="GO" id="GO:0005856">
    <property type="term" value="C:cytoskeleton"/>
    <property type="evidence" value="ECO:0007669"/>
    <property type="project" value="TreeGrafter"/>
</dbReference>
<accession>A0A8C2R1F2</accession>
<dbReference type="Ensembl" id="ENSCHIT00010031126.1">
    <property type="protein sequence ID" value="ENSCHIP00010022098.1"/>
    <property type="gene ID" value="ENSCHIG00010016295.1"/>
</dbReference>
<reference evidence="2" key="2">
    <citation type="submission" date="2025-08" db="UniProtKB">
        <authorList>
            <consortium name="Ensembl"/>
        </authorList>
    </citation>
    <scope>IDENTIFICATION</scope>
</reference>
<dbReference type="InterPro" id="IPR010736">
    <property type="entry name" value="SHIPPO-rpt"/>
</dbReference>
<sequence>MRVPKGVKNPVFYGQQPEKKVPVSSGHEIKQTPVVLAMLKGPGPAQYLRPSCTGYIDHDVSMFQEPAYTLHARHSEKRECLPHPLSPRFSLVPALRPLPFIHLHSGLSPTPAPCHYRLEKTHPPGERRAPEYSFGFRCPYRVRDPNPGPSRYQMPLLLGPNLPANKAAPCYSLAHLDKNWFYKNMSRGPGPAAHPRPEPSVYQNRSPVYSMAKRFGYPVDHTPRPGPGSHNVQQVTAHKPRPPAFTMGIKHSPRLCPRDSE</sequence>
<proteinExistence type="predicted"/>